<sequence length="117" mass="12728">MMTRCCFVTCAIEDITTIALDWTGYPREDGIVKCVLSVPCVALLILTQSGNTRSRRVSKVNPCTKGRCVRLVPNPLTVTHDLKEDSVSGGFSNSSSATYRGLNVQQPRVILSPLVSI</sequence>
<accession>A0A8D8ULY9</accession>
<proteinExistence type="predicted"/>
<dbReference type="AlphaFoldDB" id="A0A8D8ULY9"/>
<name>A0A8D8ULY9_9HEMI</name>
<dbReference type="EMBL" id="HBUF01343116">
    <property type="protein sequence ID" value="CAG6706286.1"/>
    <property type="molecule type" value="Transcribed_RNA"/>
</dbReference>
<evidence type="ECO:0000313" key="1">
    <source>
        <dbReference type="EMBL" id="CAG6706286.1"/>
    </source>
</evidence>
<organism evidence="1">
    <name type="scientific">Cacopsylla melanoneura</name>
    <dbReference type="NCBI Taxonomy" id="428564"/>
    <lineage>
        <taxon>Eukaryota</taxon>
        <taxon>Metazoa</taxon>
        <taxon>Ecdysozoa</taxon>
        <taxon>Arthropoda</taxon>
        <taxon>Hexapoda</taxon>
        <taxon>Insecta</taxon>
        <taxon>Pterygota</taxon>
        <taxon>Neoptera</taxon>
        <taxon>Paraneoptera</taxon>
        <taxon>Hemiptera</taxon>
        <taxon>Sternorrhyncha</taxon>
        <taxon>Psylloidea</taxon>
        <taxon>Psyllidae</taxon>
        <taxon>Psyllinae</taxon>
        <taxon>Cacopsylla</taxon>
    </lineage>
</organism>
<protein>
    <submittedName>
        <fullName evidence="1">Uncharacterized protein</fullName>
    </submittedName>
</protein>
<reference evidence="1" key="1">
    <citation type="submission" date="2021-05" db="EMBL/GenBank/DDBJ databases">
        <authorList>
            <person name="Alioto T."/>
            <person name="Alioto T."/>
            <person name="Gomez Garrido J."/>
        </authorList>
    </citation>
    <scope>NUCLEOTIDE SEQUENCE</scope>
</reference>